<dbReference type="Proteomes" id="UP000298663">
    <property type="component" value="Unassembled WGS sequence"/>
</dbReference>
<feature type="chain" id="PRO_5020810433" description="Saposin B-type domain-containing protein" evidence="2">
    <location>
        <begin position="20"/>
        <end position="103"/>
    </location>
</feature>
<dbReference type="AlphaFoldDB" id="A0A4U5PCW8"/>
<organism evidence="4 5">
    <name type="scientific">Steinernema carpocapsae</name>
    <name type="common">Entomopathogenic nematode</name>
    <dbReference type="NCBI Taxonomy" id="34508"/>
    <lineage>
        <taxon>Eukaryota</taxon>
        <taxon>Metazoa</taxon>
        <taxon>Ecdysozoa</taxon>
        <taxon>Nematoda</taxon>
        <taxon>Chromadorea</taxon>
        <taxon>Rhabditida</taxon>
        <taxon>Tylenchina</taxon>
        <taxon>Panagrolaimomorpha</taxon>
        <taxon>Strongyloidoidea</taxon>
        <taxon>Steinernematidae</taxon>
        <taxon>Steinernema</taxon>
    </lineage>
</organism>
<dbReference type="InterPro" id="IPR011001">
    <property type="entry name" value="Saposin-like"/>
</dbReference>
<dbReference type="EMBL" id="AZBU02000002">
    <property type="protein sequence ID" value="TKR94267.1"/>
    <property type="molecule type" value="Genomic_DNA"/>
</dbReference>
<evidence type="ECO:0000256" key="1">
    <source>
        <dbReference type="ARBA" id="ARBA00023157"/>
    </source>
</evidence>
<keyword evidence="5" id="KW-1185">Reference proteome</keyword>
<keyword evidence="1" id="KW-1015">Disulfide bond</keyword>
<keyword evidence="2" id="KW-0732">Signal</keyword>
<evidence type="ECO:0000256" key="2">
    <source>
        <dbReference type="SAM" id="SignalP"/>
    </source>
</evidence>
<accession>A0A4U5PCW8</accession>
<feature type="signal peptide" evidence="2">
    <location>
        <begin position="1"/>
        <end position="19"/>
    </location>
</feature>
<protein>
    <recommendedName>
        <fullName evidence="3">Saposin B-type domain-containing protein</fullName>
    </recommendedName>
</protein>
<evidence type="ECO:0000313" key="4">
    <source>
        <dbReference type="EMBL" id="TKR94267.1"/>
    </source>
</evidence>
<gene>
    <name evidence="4" type="ORF">L596_008575</name>
</gene>
<name>A0A4U5PCW8_STECR</name>
<comment type="caution">
    <text evidence="4">The sequence shown here is derived from an EMBL/GenBank/DDBJ whole genome shotgun (WGS) entry which is preliminary data.</text>
</comment>
<reference evidence="4 5" key="2">
    <citation type="journal article" date="2019" name="G3 (Bethesda)">
        <title>Hybrid Assembly of the Genome of the Entomopathogenic Nematode Steinernema carpocapsae Identifies the X-Chromosome.</title>
        <authorList>
            <person name="Serra L."/>
            <person name="Macchietto M."/>
            <person name="Macias-Munoz A."/>
            <person name="McGill C.J."/>
            <person name="Rodriguez I.M."/>
            <person name="Rodriguez B."/>
            <person name="Murad R."/>
            <person name="Mortazavi A."/>
        </authorList>
    </citation>
    <scope>NUCLEOTIDE SEQUENCE [LARGE SCALE GENOMIC DNA]</scope>
    <source>
        <strain evidence="4 5">ALL</strain>
    </source>
</reference>
<evidence type="ECO:0000313" key="5">
    <source>
        <dbReference type="Proteomes" id="UP000298663"/>
    </source>
</evidence>
<reference evidence="4 5" key="1">
    <citation type="journal article" date="2015" name="Genome Biol.">
        <title>Comparative genomics of Steinernema reveals deeply conserved gene regulatory networks.</title>
        <authorList>
            <person name="Dillman A.R."/>
            <person name="Macchietto M."/>
            <person name="Porter C.F."/>
            <person name="Rogers A."/>
            <person name="Williams B."/>
            <person name="Antoshechkin I."/>
            <person name="Lee M.M."/>
            <person name="Goodwin Z."/>
            <person name="Lu X."/>
            <person name="Lewis E.E."/>
            <person name="Goodrich-Blair H."/>
            <person name="Stock S.P."/>
            <person name="Adams B.J."/>
            <person name="Sternberg P.W."/>
            <person name="Mortazavi A."/>
        </authorList>
    </citation>
    <scope>NUCLEOTIDE SEQUENCE [LARGE SCALE GENOMIC DNA]</scope>
    <source>
        <strain evidence="4 5">ALL</strain>
    </source>
</reference>
<evidence type="ECO:0000259" key="3">
    <source>
        <dbReference type="PROSITE" id="PS50015"/>
    </source>
</evidence>
<sequence length="103" mass="11398">MISKLFLVALLAVVVVVRSQNEGPFCYACVQMVKSAKEHYHNNFANVTEGELSGWMSNECDSYTEGFADLMCKKLIQESARVLLEALKKGKTAEEVCKASTIC</sequence>
<feature type="domain" description="Saposin B-type" evidence="3">
    <location>
        <begin position="22"/>
        <end position="103"/>
    </location>
</feature>
<dbReference type="Gene3D" id="1.10.225.10">
    <property type="entry name" value="Saposin-like"/>
    <property type="match status" value="1"/>
</dbReference>
<dbReference type="PROSITE" id="PS50015">
    <property type="entry name" value="SAP_B"/>
    <property type="match status" value="1"/>
</dbReference>
<dbReference type="OrthoDB" id="16524at2759"/>
<dbReference type="SUPFAM" id="SSF47862">
    <property type="entry name" value="Saposin"/>
    <property type="match status" value="1"/>
</dbReference>
<proteinExistence type="predicted"/>
<dbReference type="InterPro" id="IPR008139">
    <property type="entry name" value="SaposinB_dom"/>
</dbReference>